<protein>
    <submittedName>
        <fullName evidence="3">Uncharacterized protein</fullName>
    </submittedName>
</protein>
<comment type="caution">
    <text evidence="3">The sequence shown here is derived from an EMBL/GenBank/DDBJ whole genome shotgun (WGS) entry which is preliminary data.</text>
</comment>
<organism evidence="3 4">
    <name type="scientific">Elysia crispata</name>
    <name type="common">lettuce slug</name>
    <dbReference type="NCBI Taxonomy" id="231223"/>
    <lineage>
        <taxon>Eukaryota</taxon>
        <taxon>Metazoa</taxon>
        <taxon>Spiralia</taxon>
        <taxon>Lophotrochozoa</taxon>
        <taxon>Mollusca</taxon>
        <taxon>Gastropoda</taxon>
        <taxon>Heterobranchia</taxon>
        <taxon>Euthyneura</taxon>
        <taxon>Panpulmonata</taxon>
        <taxon>Sacoglossa</taxon>
        <taxon>Placobranchoidea</taxon>
        <taxon>Plakobranchidae</taxon>
        <taxon>Elysia</taxon>
    </lineage>
</organism>
<evidence type="ECO:0000256" key="2">
    <source>
        <dbReference type="SAM" id="MobiDB-lite"/>
    </source>
</evidence>
<accession>A0AAE1D5D6</accession>
<name>A0AAE1D5D6_9GAST</name>
<feature type="compositionally biased region" description="Polar residues" evidence="2">
    <location>
        <begin position="1"/>
        <end position="19"/>
    </location>
</feature>
<dbReference type="EMBL" id="JAWDGP010005302">
    <property type="protein sequence ID" value="KAK3757996.1"/>
    <property type="molecule type" value="Genomic_DNA"/>
</dbReference>
<feature type="coiled-coil region" evidence="1">
    <location>
        <begin position="98"/>
        <end position="132"/>
    </location>
</feature>
<dbReference type="Proteomes" id="UP001283361">
    <property type="component" value="Unassembled WGS sequence"/>
</dbReference>
<evidence type="ECO:0000256" key="1">
    <source>
        <dbReference type="SAM" id="Coils"/>
    </source>
</evidence>
<keyword evidence="4" id="KW-1185">Reference proteome</keyword>
<dbReference type="AlphaFoldDB" id="A0AAE1D5D6"/>
<gene>
    <name evidence="3" type="ORF">RRG08_058305</name>
</gene>
<evidence type="ECO:0000313" key="3">
    <source>
        <dbReference type="EMBL" id="KAK3757996.1"/>
    </source>
</evidence>
<feature type="region of interest" description="Disordered" evidence="2">
    <location>
        <begin position="1"/>
        <end position="54"/>
    </location>
</feature>
<reference evidence="3" key="1">
    <citation type="journal article" date="2023" name="G3 (Bethesda)">
        <title>A reference genome for the long-term kleptoplast-retaining sea slug Elysia crispata morphotype clarki.</title>
        <authorList>
            <person name="Eastman K.E."/>
            <person name="Pendleton A.L."/>
            <person name="Shaikh M.A."/>
            <person name="Suttiyut T."/>
            <person name="Ogas R."/>
            <person name="Tomko P."/>
            <person name="Gavelis G."/>
            <person name="Widhalm J.R."/>
            <person name="Wisecaver J.H."/>
        </authorList>
    </citation>
    <scope>NUCLEOTIDE SEQUENCE</scope>
    <source>
        <strain evidence="3">ECLA1</strain>
    </source>
</reference>
<keyword evidence="1" id="KW-0175">Coiled coil</keyword>
<sequence>MASYTSSKRYSSPPRQTPGNHGVGSNGRTSASNSSAHVRSLPPTGSTAVSPQNRKGQVQNLLGEFKNLYEGKLKRLDEADRGGEETTKMRVRVLQSYVNDLSEQNEVLVQTVEELEREANERVALLEDKLQRTSSSSKGVGKEGFEPSKTASILNRVACLLTMGRAGSRRLKACLDLSTCSRGRRFHFSRDQSINRAGLAKATTAMAYALCVCHTS</sequence>
<proteinExistence type="predicted"/>
<feature type="compositionally biased region" description="Polar residues" evidence="2">
    <location>
        <begin position="26"/>
        <end position="54"/>
    </location>
</feature>
<evidence type="ECO:0000313" key="4">
    <source>
        <dbReference type="Proteomes" id="UP001283361"/>
    </source>
</evidence>